<gene>
    <name evidence="2" type="ORF">IED13_01920</name>
</gene>
<dbReference type="InterPro" id="IPR050259">
    <property type="entry name" value="SDR"/>
</dbReference>
<comment type="similarity">
    <text evidence="1">Belongs to the short-chain dehydrogenases/reductases (SDR) family.</text>
</comment>
<dbReference type="Gene3D" id="3.40.50.720">
    <property type="entry name" value="NAD(P)-binding Rossmann-like Domain"/>
    <property type="match status" value="1"/>
</dbReference>
<dbReference type="InterPro" id="IPR002347">
    <property type="entry name" value="SDR_fam"/>
</dbReference>
<organism evidence="2 3">
    <name type="scientific">Bosea spartocytisi</name>
    <dbReference type="NCBI Taxonomy" id="2773451"/>
    <lineage>
        <taxon>Bacteria</taxon>
        <taxon>Pseudomonadati</taxon>
        <taxon>Pseudomonadota</taxon>
        <taxon>Alphaproteobacteria</taxon>
        <taxon>Hyphomicrobiales</taxon>
        <taxon>Boseaceae</taxon>
        <taxon>Bosea</taxon>
    </lineage>
</organism>
<proteinExistence type="inferred from homology"/>
<sequence>MAGPLSGRVALVTGAARGIGLAIATALAGAGAFLVIHDRDEEAEAVARRLGGEDGRATPLIADLARPGAVDGMAAALARLALAPDILVLCASAEIRQTLDTLSDEALAVQSEVNLHATARLLKAFLPGMQARGFGRVIAIGSVQEARANADCLYYAATKAAQTSMILTLARTTQAQDITFNLIQPGAVRTDRNRAILAQPGREELALARIPLGRIGSPEDCAGIALLLCSPEGAYINGAEIPVDGGMRL</sequence>
<name>A0A927E6B8_9HYPH</name>
<keyword evidence="3" id="KW-1185">Reference proteome</keyword>
<dbReference type="SUPFAM" id="SSF51735">
    <property type="entry name" value="NAD(P)-binding Rossmann-fold domains"/>
    <property type="match status" value="1"/>
</dbReference>
<accession>A0A927E6B8</accession>
<dbReference type="InterPro" id="IPR036291">
    <property type="entry name" value="NAD(P)-bd_dom_sf"/>
</dbReference>
<dbReference type="EMBL" id="JACXWY010000001">
    <property type="protein sequence ID" value="MBD3844440.1"/>
    <property type="molecule type" value="Genomic_DNA"/>
</dbReference>
<evidence type="ECO:0000313" key="3">
    <source>
        <dbReference type="Proteomes" id="UP000619295"/>
    </source>
</evidence>
<dbReference type="PANTHER" id="PTHR42879">
    <property type="entry name" value="3-OXOACYL-(ACYL-CARRIER-PROTEIN) REDUCTASE"/>
    <property type="match status" value="1"/>
</dbReference>
<comment type="caution">
    <text evidence="2">The sequence shown here is derived from an EMBL/GenBank/DDBJ whole genome shotgun (WGS) entry which is preliminary data.</text>
</comment>
<evidence type="ECO:0000256" key="1">
    <source>
        <dbReference type="ARBA" id="ARBA00006484"/>
    </source>
</evidence>
<reference evidence="2" key="1">
    <citation type="submission" date="2020-09" db="EMBL/GenBank/DDBJ databases">
        <title>Bosea spartocytisi sp. nov. a root nodule endophyte of Spartocytisus supranubius in the high mountain ecosystem fo the Teide National Park (Canary Islands, Spain).</title>
        <authorList>
            <person name="Pulido-Suarez L."/>
            <person name="Peix A."/>
            <person name="Igual J.M."/>
            <person name="Socas-Perez N."/>
            <person name="Velazquez E."/>
            <person name="Flores-Felix J.D."/>
            <person name="Leon-Barrios M."/>
        </authorList>
    </citation>
    <scope>NUCLEOTIDE SEQUENCE</scope>
    <source>
        <strain evidence="2">SSUT16</strain>
    </source>
</reference>
<dbReference type="PANTHER" id="PTHR42879:SF2">
    <property type="entry name" value="3-OXOACYL-[ACYL-CARRIER-PROTEIN] REDUCTASE FABG"/>
    <property type="match status" value="1"/>
</dbReference>
<dbReference type="Proteomes" id="UP000619295">
    <property type="component" value="Unassembled WGS sequence"/>
</dbReference>
<dbReference type="AlphaFoldDB" id="A0A927E6B8"/>
<dbReference type="PRINTS" id="PR00081">
    <property type="entry name" value="GDHRDH"/>
</dbReference>
<dbReference type="RefSeq" id="WP_191123193.1">
    <property type="nucleotide sequence ID" value="NZ_JACXWY010000001.1"/>
</dbReference>
<evidence type="ECO:0000313" key="2">
    <source>
        <dbReference type="EMBL" id="MBD3844440.1"/>
    </source>
</evidence>
<protein>
    <submittedName>
        <fullName evidence="2">SDR family oxidoreductase</fullName>
    </submittedName>
</protein>
<dbReference type="Pfam" id="PF13561">
    <property type="entry name" value="adh_short_C2"/>
    <property type="match status" value="1"/>
</dbReference>
<dbReference type="CDD" id="cd05233">
    <property type="entry name" value="SDR_c"/>
    <property type="match status" value="1"/>
</dbReference>